<protein>
    <submittedName>
        <fullName evidence="2">Uncharacterized protein</fullName>
    </submittedName>
</protein>
<proteinExistence type="predicted"/>
<dbReference type="GO" id="GO:0008270">
    <property type="term" value="F:zinc ion binding"/>
    <property type="evidence" value="ECO:0007669"/>
    <property type="project" value="InterPro"/>
</dbReference>
<name>A0A392QLD1_9FABA</name>
<reference evidence="2 3" key="1">
    <citation type="journal article" date="2018" name="Front. Plant Sci.">
        <title>Red Clover (Trifolium pratense) and Zigzag Clover (T. medium) - A Picture of Genomic Similarities and Differences.</title>
        <authorList>
            <person name="Dluhosova J."/>
            <person name="Istvanek J."/>
            <person name="Nedelnik J."/>
            <person name="Repkova J."/>
        </authorList>
    </citation>
    <scope>NUCLEOTIDE SEQUENCE [LARGE SCALE GENOMIC DNA]</scope>
    <source>
        <strain evidence="3">cv. 10/8</strain>
        <tissue evidence="2">Leaf</tissue>
    </source>
</reference>
<organism evidence="2 3">
    <name type="scientific">Trifolium medium</name>
    <dbReference type="NCBI Taxonomy" id="97028"/>
    <lineage>
        <taxon>Eukaryota</taxon>
        <taxon>Viridiplantae</taxon>
        <taxon>Streptophyta</taxon>
        <taxon>Embryophyta</taxon>
        <taxon>Tracheophyta</taxon>
        <taxon>Spermatophyta</taxon>
        <taxon>Magnoliopsida</taxon>
        <taxon>eudicotyledons</taxon>
        <taxon>Gunneridae</taxon>
        <taxon>Pentapetalae</taxon>
        <taxon>rosids</taxon>
        <taxon>fabids</taxon>
        <taxon>Fabales</taxon>
        <taxon>Fabaceae</taxon>
        <taxon>Papilionoideae</taxon>
        <taxon>50 kb inversion clade</taxon>
        <taxon>NPAAA clade</taxon>
        <taxon>Hologalegina</taxon>
        <taxon>IRL clade</taxon>
        <taxon>Trifolieae</taxon>
        <taxon>Trifolium</taxon>
    </lineage>
</organism>
<evidence type="ECO:0000256" key="1">
    <source>
        <dbReference type="SAM" id="MobiDB-lite"/>
    </source>
</evidence>
<dbReference type="EMBL" id="LXQA010145958">
    <property type="protein sequence ID" value="MCI25223.1"/>
    <property type="molecule type" value="Genomic_DNA"/>
</dbReference>
<feature type="non-terminal residue" evidence="2">
    <location>
        <position position="1"/>
    </location>
</feature>
<feature type="compositionally biased region" description="Basic and acidic residues" evidence="1">
    <location>
        <begin position="15"/>
        <end position="51"/>
    </location>
</feature>
<feature type="region of interest" description="Disordered" evidence="1">
    <location>
        <begin position="1"/>
        <end position="64"/>
    </location>
</feature>
<keyword evidence="3" id="KW-1185">Reference proteome</keyword>
<dbReference type="AlphaFoldDB" id="A0A392QLD1"/>
<accession>A0A392QLD1</accession>
<evidence type="ECO:0000313" key="2">
    <source>
        <dbReference type="EMBL" id="MCI25223.1"/>
    </source>
</evidence>
<dbReference type="InterPro" id="IPR036875">
    <property type="entry name" value="Znf_CCHC_sf"/>
</dbReference>
<feature type="region of interest" description="Disordered" evidence="1">
    <location>
        <begin position="83"/>
        <end position="108"/>
    </location>
</feature>
<dbReference type="Proteomes" id="UP000265520">
    <property type="component" value="Unassembled WGS sequence"/>
</dbReference>
<sequence>NGGQRHKSGQGKNKWKGEKNKGKSEYNSDQHHQNGEHDQNESSSKGKESFWKSKNGGKKSDKSKIQCYSYDKWGHYAFECRSKGKKKQDNEAHLARHNDSDSDGDNKL</sequence>
<comment type="caution">
    <text evidence="2">The sequence shown here is derived from an EMBL/GenBank/DDBJ whole genome shotgun (WGS) entry which is preliminary data.</text>
</comment>
<evidence type="ECO:0000313" key="3">
    <source>
        <dbReference type="Proteomes" id="UP000265520"/>
    </source>
</evidence>
<dbReference type="GO" id="GO:0003676">
    <property type="term" value="F:nucleic acid binding"/>
    <property type="evidence" value="ECO:0007669"/>
    <property type="project" value="InterPro"/>
</dbReference>
<dbReference type="SUPFAM" id="SSF57756">
    <property type="entry name" value="Retrovirus zinc finger-like domains"/>
    <property type="match status" value="1"/>
</dbReference>